<gene>
    <name evidence="1" type="ORF">E4650_00540</name>
</gene>
<protein>
    <submittedName>
        <fullName evidence="1">Uncharacterized protein</fullName>
    </submittedName>
</protein>
<reference evidence="1 2" key="1">
    <citation type="submission" date="2019-04" db="EMBL/GenBank/DDBJ databases">
        <title>Draft genome sequence data and analysis of a Fermenting Bacterium, Geotoga petraea strain HO-Geo1, isolated from heavy-oil petroleum reservoir in Russia.</title>
        <authorList>
            <person name="Grouzdev D.S."/>
            <person name="Semenova E.M."/>
            <person name="Sokolova D.S."/>
            <person name="Tourova T.P."/>
            <person name="Poltaraus A.B."/>
            <person name="Nazina T.N."/>
        </authorList>
    </citation>
    <scope>NUCLEOTIDE SEQUENCE [LARGE SCALE GENOMIC DNA]</scope>
    <source>
        <strain evidence="1 2">HO-Geo1</strain>
    </source>
</reference>
<dbReference type="Proteomes" id="UP000297288">
    <property type="component" value="Unassembled WGS sequence"/>
</dbReference>
<accession>A0A4Z0W0X1</accession>
<proteinExistence type="predicted"/>
<dbReference type="EMBL" id="SRME01000001">
    <property type="protein sequence ID" value="TGG88723.1"/>
    <property type="molecule type" value="Genomic_DNA"/>
</dbReference>
<name>A0A4Z0W0X1_9BACT</name>
<evidence type="ECO:0000313" key="2">
    <source>
        <dbReference type="Proteomes" id="UP000297288"/>
    </source>
</evidence>
<comment type="caution">
    <text evidence="1">The sequence shown here is derived from an EMBL/GenBank/DDBJ whole genome shotgun (WGS) entry which is preliminary data.</text>
</comment>
<evidence type="ECO:0000313" key="1">
    <source>
        <dbReference type="EMBL" id="TGG88723.1"/>
    </source>
</evidence>
<organism evidence="1 2">
    <name type="scientific">Geotoga petraea</name>
    <dbReference type="NCBI Taxonomy" id="28234"/>
    <lineage>
        <taxon>Bacteria</taxon>
        <taxon>Thermotogati</taxon>
        <taxon>Thermotogota</taxon>
        <taxon>Thermotogae</taxon>
        <taxon>Petrotogales</taxon>
        <taxon>Petrotogaceae</taxon>
        <taxon>Geotoga</taxon>
    </lineage>
</organism>
<dbReference type="AlphaFoldDB" id="A0A4Z0W0X1"/>
<dbReference type="RefSeq" id="WP_135402406.1">
    <property type="nucleotide sequence ID" value="NZ_SRME01000001.1"/>
</dbReference>
<sequence length="388" mass="46108">MKKLLVFLFVISLFSLVFSIEALLSDIVHWNLPNNYKKIEINQQNMLGNIKIQDDIYKIKIMNPFSNPYLWIDYNSNNIKDSNELYMNPIKDSFENIFTYKFNIYPLTTTSKDIPKITILLSLKGKQNLMELYYSYSSHKTGYINFKNELIKTALFTQRADGIYNLDSTLSYGIDLNKNGLIDLTPDKKEIFNYDDVFKYKNEFFSINNVDNFGRTYEIIETNKPKKFYSSFSTGDKIFEINKEDIIGKTLNTSNINNKVITIVYSDINFDVIQSCEKCNSRIKYIYQWFENEDLKDLIMIFVYTGEEEIQVPEKTNENLYLFNDEDLIDMYGSKNDDRILIFDKNKTLKYMDYYWVEYDSLESDIPQNGKWEMSLEDYKNMVRNLMY</sequence>